<feature type="transmembrane region" description="Helical" evidence="5">
    <location>
        <begin position="309"/>
        <end position="329"/>
    </location>
</feature>
<dbReference type="EMBL" id="CP022684">
    <property type="protein sequence ID" value="AUM13514.1"/>
    <property type="molecule type" value="Genomic_DNA"/>
</dbReference>
<evidence type="ECO:0000259" key="7">
    <source>
        <dbReference type="PROSITE" id="PS50887"/>
    </source>
</evidence>
<accession>A0A2K9LRR0</accession>
<dbReference type="GO" id="GO:0052621">
    <property type="term" value="F:diguanylate cyclase activity"/>
    <property type="evidence" value="ECO:0007669"/>
    <property type="project" value="UniProtKB-EC"/>
</dbReference>
<dbReference type="SUPFAM" id="SSF55073">
    <property type="entry name" value="Nucleotide cyclase"/>
    <property type="match status" value="1"/>
</dbReference>
<dbReference type="InterPro" id="IPR043128">
    <property type="entry name" value="Rev_trsase/Diguanyl_cyclase"/>
</dbReference>
<evidence type="ECO:0000256" key="4">
    <source>
        <dbReference type="SAM" id="Coils"/>
    </source>
</evidence>
<evidence type="ECO:0000256" key="1">
    <source>
        <dbReference type="ARBA" id="ARBA00001946"/>
    </source>
</evidence>
<keyword evidence="5" id="KW-0812">Transmembrane</keyword>
<name>A0A2K9LRR0_9GAMM</name>
<feature type="signal peptide" evidence="6">
    <location>
        <begin position="1"/>
        <end position="22"/>
    </location>
</feature>
<dbReference type="Gene3D" id="3.30.70.270">
    <property type="match status" value="1"/>
</dbReference>
<dbReference type="InterPro" id="IPR029787">
    <property type="entry name" value="Nucleotide_cyclase"/>
</dbReference>
<reference evidence="9" key="1">
    <citation type="submission" date="2017-08" db="EMBL/GenBank/DDBJ databases">
        <title>Direct submision.</title>
        <authorList>
            <person name="Kim S.-J."/>
            <person name="Rhee S.-K."/>
        </authorList>
    </citation>
    <scope>NUCLEOTIDE SEQUENCE [LARGE SCALE GENOMIC DNA]</scope>
    <source>
        <strain evidence="9">GI5</strain>
    </source>
</reference>
<keyword evidence="4" id="KW-0175">Coiled coil</keyword>
<feature type="chain" id="PRO_5014817447" description="diguanylate cyclase" evidence="6">
    <location>
        <begin position="23"/>
        <end position="657"/>
    </location>
</feature>
<sequence>MKNLLKTSVLCFLALASSVAWSVQSLIISDQTDNVNLLPYLEYVPDSTHALSFEDVSHLSSADSWRTAPRTRENLNFGYTDDVYWFRFNIENSTNKRQLTNIELGYTVLDFVDVYIVQPNKETRLIELGDKHPFPERLVDHRNFIIPMDLAAEASATVYMRIQTTSSMQVPMFLWRDHSLLKITQSQMLGLGIYFGTMGVMVLYNLFVFFSVRESNYLYYVLYVASIAMFFSSLSGISFQYLWPNNIWWNDQSIVFFLSCVVLFAALFTIRFLRIAETFPRLKYVGTLVVVISAAIVACSLLIEYRTMIAVVISWAVVGITIAIVIGMYRWMLGDSSAKYYCISWFTFLIGGVILALNKFDVIPRNFLTENATQFGSALEVILLSFALADRLNIEKRRRFEAQLHALENERVARLAQAEALQQEKNARQAQEQALIHEREAREAQASALAVQRQATETLEYKVKERTHELEIANQRLEELTYTDGLTGIRNRRYLNRALEREFSRARREKAPLTAILIDIDHFKQFNDTHGHLVGDDCLREVAMAINECALRDNDVVARYGGEEFCVLLPNTDQAGAMRVAEEICDAVRAVQFKASGQKITVTASLGVSACIPERHHDVDKFIAAADTALYESKANGRNQVNFALPDFSSTLNQNKG</sequence>
<dbReference type="Pfam" id="PF07695">
    <property type="entry name" value="7TMR-DISM_7TM"/>
    <property type="match status" value="1"/>
</dbReference>
<dbReference type="Pfam" id="PF07696">
    <property type="entry name" value="7TMR-DISMED2"/>
    <property type="match status" value="1"/>
</dbReference>
<feature type="transmembrane region" description="Helical" evidence="5">
    <location>
        <begin position="188"/>
        <end position="210"/>
    </location>
</feature>
<dbReference type="NCBIfam" id="TIGR00254">
    <property type="entry name" value="GGDEF"/>
    <property type="match status" value="1"/>
</dbReference>
<dbReference type="OrthoDB" id="5289013at2"/>
<feature type="transmembrane region" description="Helical" evidence="5">
    <location>
        <begin position="341"/>
        <end position="360"/>
    </location>
</feature>
<keyword evidence="5" id="KW-1133">Transmembrane helix</keyword>
<dbReference type="InterPro" id="IPR011623">
    <property type="entry name" value="7TMR_DISM_rcpt_extracell_dom1"/>
</dbReference>
<evidence type="ECO:0000313" key="8">
    <source>
        <dbReference type="EMBL" id="AUM13514.1"/>
    </source>
</evidence>
<comment type="cofactor">
    <cofactor evidence="1">
        <name>Mg(2+)</name>
        <dbReference type="ChEBI" id="CHEBI:18420"/>
    </cofactor>
</comment>
<dbReference type="RefSeq" id="WP_101894889.1">
    <property type="nucleotide sequence ID" value="NZ_CP022684.1"/>
</dbReference>
<dbReference type="PANTHER" id="PTHR45138:SF9">
    <property type="entry name" value="DIGUANYLATE CYCLASE DGCM-RELATED"/>
    <property type="match status" value="1"/>
</dbReference>
<feature type="transmembrane region" description="Helical" evidence="5">
    <location>
        <begin position="254"/>
        <end position="273"/>
    </location>
</feature>
<protein>
    <recommendedName>
        <fullName evidence="2">diguanylate cyclase</fullName>
        <ecNumber evidence="2">2.7.7.65</ecNumber>
    </recommendedName>
</protein>
<dbReference type="Gene3D" id="2.60.40.2380">
    <property type="match status" value="1"/>
</dbReference>
<proteinExistence type="predicted"/>
<keyword evidence="9" id="KW-1185">Reference proteome</keyword>
<feature type="transmembrane region" description="Helical" evidence="5">
    <location>
        <begin position="217"/>
        <end position="242"/>
    </location>
</feature>
<dbReference type="EC" id="2.7.7.65" evidence="2"/>
<gene>
    <name evidence="8" type="ORF">Kalk_14265</name>
</gene>
<evidence type="ECO:0000256" key="3">
    <source>
        <dbReference type="ARBA" id="ARBA00034247"/>
    </source>
</evidence>
<feature type="domain" description="GGDEF" evidence="7">
    <location>
        <begin position="511"/>
        <end position="646"/>
    </location>
</feature>
<evidence type="ECO:0000256" key="5">
    <source>
        <dbReference type="SAM" id="Phobius"/>
    </source>
</evidence>
<evidence type="ECO:0000313" key="9">
    <source>
        <dbReference type="Proteomes" id="UP000235116"/>
    </source>
</evidence>
<dbReference type="CDD" id="cd01949">
    <property type="entry name" value="GGDEF"/>
    <property type="match status" value="1"/>
</dbReference>
<dbReference type="Proteomes" id="UP000235116">
    <property type="component" value="Chromosome"/>
</dbReference>
<organism evidence="8 9">
    <name type="scientific">Ketobacter alkanivorans</name>
    <dbReference type="NCBI Taxonomy" id="1917421"/>
    <lineage>
        <taxon>Bacteria</taxon>
        <taxon>Pseudomonadati</taxon>
        <taxon>Pseudomonadota</taxon>
        <taxon>Gammaproteobacteria</taxon>
        <taxon>Pseudomonadales</taxon>
        <taxon>Ketobacteraceae</taxon>
        <taxon>Ketobacter</taxon>
    </lineage>
</organism>
<dbReference type="PANTHER" id="PTHR45138">
    <property type="entry name" value="REGULATORY COMPONENTS OF SENSORY TRANSDUCTION SYSTEM"/>
    <property type="match status" value="1"/>
</dbReference>
<keyword evidence="6" id="KW-0732">Signal</keyword>
<evidence type="ECO:0000256" key="6">
    <source>
        <dbReference type="SAM" id="SignalP"/>
    </source>
</evidence>
<keyword evidence="5" id="KW-0472">Membrane</keyword>
<dbReference type="PROSITE" id="PS50887">
    <property type="entry name" value="GGDEF"/>
    <property type="match status" value="1"/>
</dbReference>
<dbReference type="InterPro" id="IPR000160">
    <property type="entry name" value="GGDEF_dom"/>
</dbReference>
<feature type="transmembrane region" description="Helical" evidence="5">
    <location>
        <begin position="285"/>
        <end position="303"/>
    </location>
</feature>
<comment type="catalytic activity">
    <reaction evidence="3">
        <text>2 GTP = 3',3'-c-di-GMP + 2 diphosphate</text>
        <dbReference type="Rhea" id="RHEA:24898"/>
        <dbReference type="ChEBI" id="CHEBI:33019"/>
        <dbReference type="ChEBI" id="CHEBI:37565"/>
        <dbReference type="ChEBI" id="CHEBI:58805"/>
        <dbReference type="EC" id="2.7.7.65"/>
    </reaction>
</comment>
<dbReference type="SMART" id="SM00267">
    <property type="entry name" value="GGDEF"/>
    <property type="match status" value="1"/>
</dbReference>
<dbReference type="InterPro" id="IPR050469">
    <property type="entry name" value="Diguanylate_Cyclase"/>
</dbReference>
<dbReference type="Pfam" id="PF00990">
    <property type="entry name" value="GGDEF"/>
    <property type="match status" value="1"/>
</dbReference>
<feature type="coiled-coil region" evidence="4">
    <location>
        <begin position="404"/>
        <end position="447"/>
    </location>
</feature>
<feature type="transmembrane region" description="Helical" evidence="5">
    <location>
        <begin position="372"/>
        <end position="389"/>
    </location>
</feature>
<dbReference type="KEGG" id="kak:Kalk_14265"/>
<dbReference type="FunFam" id="3.30.70.270:FF:000001">
    <property type="entry name" value="Diguanylate cyclase domain protein"/>
    <property type="match status" value="1"/>
</dbReference>
<evidence type="ECO:0000256" key="2">
    <source>
        <dbReference type="ARBA" id="ARBA00012528"/>
    </source>
</evidence>
<dbReference type="AlphaFoldDB" id="A0A2K9LRR0"/>
<dbReference type="InterPro" id="IPR011622">
    <property type="entry name" value="7TMR_DISM_rcpt_extracell_dom2"/>
</dbReference>